<dbReference type="PANTHER" id="PTHR33402">
    <property type="entry name" value="VQ MOTIF-CONTAINING PROTEIN 11-LIKE"/>
    <property type="match status" value="1"/>
</dbReference>
<sequence length="198" mass="21894">MEKPASQAMQDSTPLTTFVQADTSTFRELVQRLTGSSDTDNSGTSNVPQLNNAGSASEGAAMKVIGVKKPTFKLHERRQYSKSKLEIVKPGFQFKSGSPVLSPSRPCFHTPESILSPTKMTNSSLIPSPSKKFSNLSIFEEEEEGKPTSFVDLNAKEEEEKAIKERRFYLHPSPRSRPGSEPELLTLFPLTSPKSYQP</sequence>
<feature type="region of interest" description="Disordered" evidence="4">
    <location>
        <begin position="30"/>
        <end position="59"/>
    </location>
</feature>
<organism evidence="6 7">
    <name type="scientific">Macleaya cordata</name>
    <name type="common">Five-seeded plume-poppy</name>
    <name type="synonym">Bocconia cordata</name>
    <dbReference type="NCBI Taxonomy" id="56857"/>
    <lineage>
        <taxon>Eukaryota</taxon>
        <taxon>Viridiplantae</taxon>
        <taxon>Streptophyta</taxon>
        <taxon>Embryophyta</taxon>
        <taxon>Tracheophyta</taxon>
        <taxon>Spermatophyta</taxon>
        <taxon>Magnoliopsida</taxon>
        <taxon>Ranunculales</taxon>
        <taxon>Papaveraceae</taxon>
        <taxon>Papaveroideae</taxon>
        <taxon>Macleaya</taxon>
    </lineage>
</organism>
<dbReference type="EMBL" id="MVGT01004129">
    <property type="protein sequence ID" value="OVA01319.1"/>
    <property type="molecule type" value="Genomic_DNA"/>
</dbReference>
<evidence type="ECO:0000313" key="7">
    <source>
        <dbReference type="Proteomes" id="UP000195402"/>
    </source>
</evidence>
<dbReference type="STRING" id="56857.A0A200PSX8"/>
<evidence type="ECO:0000256" key="2">
    <source>
        <dbReference type="ARBA" id="ARBA00022553"/>
    </source>
</evidence>
<dbReference type="InterPro" id="IPR008889">
    <property type="entry name" value="VQ"/>
</dbReference>
<feature type="compositionally biased region" description="Low complexity" evidence="4">
    <location>
        <begin position="172"/>
        <end position="183"/>
    </location>
</feature>
<accession>A0A200PSX8</accession>
<dbReference type="Pfam" id="PF05678">
    <property type="entry name" value="VQ"/>
    <property type="match status" value="1"/>
</dbReference>
<feature type="compositionally biased region" description="Low complexity" evidence="4">
    <location>
        <begin position="34"/>
        <end position="46"/>
    </location>
</feature>
<protein>
    <submittedName>
        <fullName evidence="6">VQ</fullName>
    </submittedName>
</protein>
<gene>
    <name evidence="6" type="ORF">BVC80_1259g4</name>
</gene>
<dbReference type="GO" id="GO:0005634">
    <property type="term" value="C:nucleus"/>
    <property type="evidence" value="ECO:0007669"/>
    <property type="project" value="UniProtKB-SubCell"/>
</dbReference>
<dbReference type="PANTHER" id="PTHR33402:SF22">
    <property type="entry name" value="VQ MOTIF-CONTAINING PROTEIN 31"/>
    <property type="match status" value="1"/>
</dbReference>
<dbReference type="OrthoDB" id="783357at2759"/>
<feature type="domain" description="VQ" evidence="5">
    <location>
        <begin position="16"/>
        <end position="39"/>
    </location>
</feature>
<dbReference type="Proteomes" id="UP000195402">
    <property type="component" value="Unassembled WGS sequence"/>
</dbReference>
<evidence type="ECO:0000256" key="1">
    <source>
        <dbReference type="ARBA" id="ARBA00004123"/>
    </source>
</evidence>
<feature type="region of interest" description="Disordered" evidence="4">
    <location>
        <begin position="1"/>
        <end position="20"/>
    </location>
</feature>
<dbReference type="OMA" id="GMCRCCH"/>
<evidence type="ECO:0000259" key="5">
    <source>
        <dbReference type="Pfam" id="PF05678"/>
    </source>
</evidence>
<reference evidence="6 7" key="1">
    <citation type="journal article" date="2017" name="Mol. Plant">
        <title>The Genome of Medicinal Plant Macleaya cordata Provides New Insights into Benzylisoquinoline Alkaloids Metabolism.</title>
        <authorList>
            <person name="Liu X."/>
            <person name="Liu Y."/>
            <person name="Huang P."/>
            <person name="Ma Y."/>
            <person name="Qing Z."/>
            <person name="Tang Q."/>
            <person name="Cao H."/>
            <person name="Cheng P."/>
            <person name="Zheng Y."/>
            <person name="Yuan Z."/>
            <person name="Zhou Y."/>
            <person name="Liu J."/>
            <person name="Tang Z."/>
            <person name="Zhuo Y."/>
            <person name="Zhang Y."/>
            <person name="Yu L."/>
            <person name="Huang J."/>
            <person name="Yang P."/>
            <person name="Peng Q."/>
            <person name="Zhang J."/>
            <person name="Jiang W."/>
            <person name="Zhang Z."/>
            <person name="Lin K."/>
            <person name="Ro D.K."/>
            <person name="Chen X."/>
            <person name="Xiong X."/>
            <person name="Shang Y."/>
            <person name="Huang S."/>
            <person name="Zeng J."/>
        </authorList>
    </citation>
    <scope>NUCLEOTIDE SEQUENCE [LARGE SCALE GENOMIC DNA]</scope>
    <source>
        <strain evidence="7">cv. BLH2017</strain>
        <tissue evidence="6">Root</tissue>
    </source>
</reference>
<proteinExistence type="predicted"/>
<evidence type="ECO:0000256" key="3">
    <source>
        <dbReference type="ARBA" id="ARBA00023242"/>
    </source>
</evidence>
<dbReference type="FunCoup" id="A0A200PSX8">
    <property type="interactions" value="1"/>
</dbReference>
<evidence type="ECO:0000313" key="6">
    <source>
        <dbReference type="EMBL" id="OVA01319.1"/>
    </source>
</evidence>
<keyword evidence="2" id="KW-0597">Phosphoprotein</keyword>
<name>A0A200PSX8_MACCD</name>
<comment type="caution">
    <text evidence="6">The sequence shown here is derived from an EMBL/GenBank/DDBJ whole genome shotgun (WGS) entry which is preliminary data.</text>
</comment>
<keyword evidence="3" id="KW-0539">Nucleus</keyword>
<dbReference type="InParanoid" id="A0A200PSX8"/>
<feature type="region of interest" description="Disordered" evidence="4">
    <location>
        <begin position="165"/>
        <end position="198"/>
    </location>
</feature>
<evidence type="ECO:0000256" key="4">
    <source>
        <dbReference type="SAM" id="MobiDB-lite"/>
    </source>
</evidence>
<dbReference type="AlphaFoldDB" id="A0A200PSX8"/>
<keyword evidence="7" id="KW-1185">Reference proteome</keyword>
<comment type="subcellular location">
    <subcellularLocation>
        <location evidence="1">Nucleus</location>
    </subcellularLocation>
</comment>
<feature type="compositionally biased region" description="Polar residues" evidence="4">
    <location>
        <begin position="7"/>
        <end position="20"/>
    </location>
</feature>
<dbReference type="InterPro" id="IPR039611">
    <property type="entry name" value="VQ_4/11/13/19/31/33"/>
</dbReference>